<accession>V5DNU7</accession>
<proteinExistence type="predicted"/>
<organism evidence="2 3">
    <name type="scientific">Trypanosoma cruzi Dm28c</name>
    <dbReference type="NCBI Taxonomy" id="1416333"/>
    <lineage>
        <taxon>Eukaryota</taxon>
        <taxon>Discoba</taxon>
        <taxon>Euglenozoa</taxon>
        <taxon>Kinetoplastea</taxon>
        <taxon>Metakinetoplastina</taxon>
        <taxon>Trypanosomatida</taxon>
        <taxon>Trypanosomatidae</taxon>
        <taxon>Trypanosoma</taxon>
        <taxon>Schizotrypanum</taxon>
    </lineage>
</organism>
<keyword evidence="2" id="KW-0067">ATP-binding</keyword>
<dbReference type="Proteomes" id="UP000017861">
    <property type="component" value="Unassembled WGS sequence"/>
</dbReference>
<sequence length="115" mass="13940">MPSKKPIRFEDLGLSTPLPRVLSTTREQKKKEKHEIKKEKNARLKVAEEQLSLVKATVEKHKAFVKKEIALQKEKKQKEERQYLLYKNAFDRKERQRRRFRNRTLLLHTRIMFPT</sequence>
<evidence type="ECO:0000313" key="3">
    <source>
        <dbReference type="Proteomes" id="UP000017861"/>
    </source>
</evidence>
<dbReference type="VEuPathDB" id="TriTrypDB:TCDM_02100"/>
<dbReference type="AlphaFoldDB" id="V5DNU7"/>
<feature type="coiled-coil region" evidence="1">
    <location>
        <begin position="22"/>
        <end position="82"/>
    </location>
</feature>
<protein>
    <submittedName>
        <fullName evidence="2">ATP-dependent RNA helicase</fullName>
    </submittedName>
</protein>
<keyword evidence="2" id="KW-0547">Nucleotide-binding</keyword>
<evidence type="ECO:0000313" key="2">
    <source>
        <dbReference type="EMBL" id="ESS69081.1"/>
    </source>
</evidence>
<evidence type="ECO:0000256" key="1">
    <source>
        <dbReference type="SAM" id="Coils"/>
    </source>
</evidence>
<name>V5DNU7_TRYCR</name>
<dbReference type="EMBL" id="AYLP01000014">
    <property type="protein sequence ID" value="ESS69081.1"/>
    <property type="molecule type" value="Genomic_DNA"/>
</dbReference>
<keyword evidence="2" id="KW-0347">Helicase</keyword>
<comment type="caution">
    <text evidence="2">The sequence shown here is derived from an EMBL/GenBank/DDBJ whole genome shotgun (WGS) entry which is preliminary data.</text>
</comment>
<gene>
    <name evidence="2" type="ORF">TCDM_02100</name>
</gene>
<keyword evidence="2" id="KW-0378">Hydrolase</keyword>
<dbReference type="GO" id="GO:0004386">
    <property type="term" value="F:helicase activity"/>
    <property type="evidence" value="ECO:0007669"/>
    <property type="project" value="UniProtKB-KW"/>
</dbReference>
<keyword evidence="1" id="KW-0175">Coiled coil</keyword>
<reference evidence="2 3" key="1">
    <citation type="journal article" date="2014" name="Genome Announc.">
        <title>Trypanosoma cruzi Clone Dm28c Draft Genome Sequence.</title>
        <authorList>
            <person name="Grisard E.C."/>
            <person name="Teixeira S.M."/>
            <person name="de Almeida L.G."/>
            <person name="Stoco P.H."/>
            <person name="Gerber A.L."/>
            <person name="Talavera-Lopez C."/>
            <person name="Lima O.C."/>
            <person name="Andersson B."/>
            <person name="de Vasconcelos A.T."/>
        </authorList>
    </citation>
    <scope>NUCLEOTIDE SEQUENCE [LARGE SCALE GENOMIC DNA]</scope>
    <source>
        <strain evidence="2 3">Dm28c</strain>
    </source>
</reference>